<name>A0AAD7ILE8_9AGAR</name>
<feature type="coiled-coil region" evidence="1">
    <location>
        <begin position="45"/>
        <end position="167"/>
    </location>
</feature>
<sequence length="612" mass="69330">MVVRRKPGSFPKRKSPLAYFRLLTTMNIPVPGNFLVNIFVTDDEARQAREAMEQNQLLMASLDAEIAKAQAALKQLVNQRMEAQKLLESNSAPSETEARAIREIIISKETQMEQLEAEVAAARASLGSLIERRAQMAEEPEPASDALEKFDADIENARSVLKGLLKEREDTHDTLEAHRTILSPIRRIPPEVLGEIFWYCLPREAFVKPSPTLSPLLLTQISSNWRCVALATPSLWTSLAINLSISSCLPKLELIRTWIARSGSCPLSFHIAESIQKDYYEKDMVTVATVLELYAPHYQRWQRIRIECQDWRIDTGFSKLPRDQPPGALESLHLLRDFWREEEEGQLALMLSAPRLHEAVWVSNTDLGAFNAPFPQLTKLYLERPLVAEDFMHILREGTNIKCCQFFVLAASPSTLGLPATPAIAPFVLRHNLRSLDLTADLFGRVFNQLELPCLTHLSIKRFSTPIWPHSNFMSLLTRSKCALESLSLTDTDMTPDQMIEFLQHASPTLEKLILTNDRRLRHTIVNDDVLRLLTWVPGTASPVCPRLSMVKFWDCHVSTDGVLADMIESRWKGRDGGPNRGLSIAFVMLDSTHPEDSRRLEDMIGISILRR</sequence>
<gene>
    <name evidence="2" type="ORF">B0H16DRAFT_974242</name>
</gene>
<evidence type="ECO:0008006" key="4">
    <source>
        <dbReference type="Google" id="ProtNLM"/>
    </source>
</evidence>
<dbReference type="AlphaFoldDB" id="A0AAD7ILE8"/>
<dbReference type="Proteomes" id="UP001215598">
    <property type="component" value="Unassembled WGS sequence"/>
</dbReference>
<dbReference type="SUPFAM" id="SSF52047">
    <property type="entry name" value="RNI-like"/>
    <property type="match status" value="1"/>
</dbReference>
<keyword evidence="1" id="KW-0175">Coiled coil</keyword>
<evidence type="ECO:0000313" key="3">
    <source>
        <dbReference type="Proteomes" id="UP001215598"/>
    </source>
</evidence>
<organism evidence="2 3">
    <name type="scientific">Mycena metata</name>
    <dbReference type="NCBI Taxonomy" id="1033252"/>
    <lineage>
        <taxon>Eukaryota</taxon>
        <taxon>Fungi</taxon>
        <taxon>Dikarya</taxon>
        <taxon>Basidiomycota</taxon>
        <taxon>Agaricomycotina</taxon>
        <taxon>Agaricomycetes</taxon>
        <taxon>Agaricomycetidae</taxon>
        <taxon>Agaricales</taxon>
        <taxon>Marasmiineae</taxon>
        <taxon>Mycenaceae</taxon>
        <taxon>Mycena</taxon>
    </lineage>
</organism>
<keyword evidence="3" id="KW-1185">Reference proteome</keyword>
<evidence type="ECO:0000313" key="2">
    <source>
        <dbReference type="EMBL" id="KAJ7745779.1"/>
    </source>
</evidence>
<protein>
    <recommendedName>
        <fullName evidence="4">F-box domain-containing protein</fullName>
    </recommendedName>
</protein>
<accession>A0AAD7ILE8</accession>
<proteinExistence type="predicted"/>
<dbReference type="Gene3D" id="3.80.10.10">
    <property type="entry name" value="Ribonuclease Inhibitor"/>
    <property type="match status" value="1"/>
</dbReference>
<comment type="caution">
    <text evidence="2">The sequence shown here is derived from an EMBL/GenBank/DDBJ whole genome shotgun (WGS) entry which is preliminary data.</text>
</comment>
<dbReference type="EMBL" id="JARKIB010000082">
    <property type="protein sequence ID" value="KAJ7745779.1"/>
    <property type="molecule type" value="Genomic_DNA"/>
</dbReference>
<dbReference type="InterPro" id="IPR032675">
    <property type="entry name" value="LRR_dom_sf"/>
</dbReference>
<reference evidence="2" key="1">
    <citation type="submission" date="2023-03" db="EMBL/GenBank/DDBJ databases">
        <title>Massive genome expansion in bonnet fungi (Mycena s.s.) driven by repeated elements and novel gene families across ecological guilds.</title>
        <authorList>
            <consortium name="Lawrence Berkeley National Laboratory"/>
            <person name="Harder C.B."/>
            <person name="Miyauchi S."/>
            <person name="Viragh M."/>
            <person name="Kuo A."/>
            <person name="Thoen E."/>
            <person name="Andreopoulos B."/>
            <person name="Lu D."/>
            <person name="Skrede I."/>
            <person name="Drula E."/>
            <person name="Henrissat B."/>
            <person name="Morin E."/>
            <person name="Kohler A."/>
            <person name="Barry K."/>
            <person name="LaButti K."/>
            <person name="Morin E."/>
            <person name="Salamov A."/>
            <person name="Lipzen A."/>
            <person name="Mereny Z."/>
            <person name="Hegedus B."/>
            <person name="Baldrian P."/>
            <person name="Stursova M."/>
            <person name="Weitz H."/>
            <person name="Taylor A."/>
            <person name="Grigoriev I.V."/>
            <person name="Nagy L.G."/>
            <person name="Martin F."/>
            <person name="Kauserud H."/>
        </authorList>
    </citation>
    <scope>NUCLEOTIDE SEQUENCE</scope>
    <source>
        <strain evidence="2">CBHHK182m</strain>
    </source>
</reference>
<evidence type="ECO:0000256" key="1">
    <source>
        <dbReference type="SAM" id="Coils"/>
    </source>
</evidence>